<dbReference type="EMBL" id="CP046173">
    <property type="protein sequence ID" value="QIS21407.1"/>
    <property type="molecule type" value="Genomic_DNA"/>
</dbReference>
<evidence type="ECO:0000313" key="2">
    <source>
        <dbReference type="EMBL" id="QIS21407.1"/>
    </source>
</evidence>
<dbReference type="Proteomes" id="UP000500953">
    <property type="component" value="Chromosome"/>
</dbReference>
<feature type="region of interest" description="Disordered" evidence="1">
    <location>
        <begin position="340"/>
        <end position="417"/>
    </location>
</feature>
<evidence type="ECO:0000313" key="3">
    <source>
        <dbReference type="Proteomes" id="UP000500953"/>
    </source>
</evidence>
<gene>
    <name evidence="2" type="ORF">F6W96_26785</name>
</gene>
<name>A0A6G9Z7S4_9NOCA</name>
<feature type="compositionally biased region" description="Basic residues" evidence="1">
    <location>
        <begin position="408"/>
        <end position="417"/>
    </location>
</feature>
<proteinExistence type="predicted"/>
<sequence>MISPQRAASNDTADTLSTIGTLIEADNLRDAKHQLRQLQSGINDDTWLIITEITHTLRFKPYPAAIDKLRKLWQHNEPYRDIIEACVPKPGERQYRPPTITPTPRPSPHDTRPLPATVGEAYEDALAKGERNDPGTERPELIVDRHDYDEDAAAPIRESLCVSCRLECAATDRWHQRARIGHCGDGLCPECRSLGRPGVPTLPTGHTYTQAVHARLEFLAESFNTRSRGIFRQEWRYADDHTRTIIERWVAEHTLAEPVAPPAHIKLVELNGTCEKCGDWRQLRDALCVECHPGLGGQTTTPAGALVHGTDSEPIPVSAEKLADNAAAAEPITGTASVAERSVAQGRSPVGQQSGQAGRKSAIAPAETSRSPASVTARETRSVAASTADPGPRPLPAERRRTQQRQPPRPRRASRSR</sequence>
<reference evidence="2 3" key="1">
    <citation type="journal article" date="2019" name="ACS Chem. Biol.">
        <title>Identification and Mobilization of a Cryptic Antibiotic Biosynthesis Gene Locus from a Human-Pathogenic Nocardia Isolate.</title>
        <authorList>
            <person name="Herisse M."/>
            <person name="Ishida K."/>
            <person name="Porter J.L."/>
            <person name="Howden B."/>
            <person name="Hertweck C."/>
            <person name="Stinear T.P."/>
            <person name="Pidot S.J."/>
        </authorList>
    </citation>
    <scope>NUCLEOTIDE SEQUENCE [LARGE SCALE GENOMIC DNA]</scope>
    <source>
        <strain evidence="2 3">AUSMDU00012715</strain>
    </source>
</reference>
<dbReference type="RefSeq" id="WP_167488700.1">
    <property type="nucleotide sequence ID" value="NZ_CP046173.1"/>
</dbReference>
<accession>A0A6G9Z7S4</accession>
<feature type="region of interest" description="Disordered" evidence="1">
    <location>
        <begin position="90"/>
        <end position="112"/>
    </location>
</feature>
<protein>
    <submittedName>
        <fullName evidence="2">Uncharacterized protein</fullName>
    </submittedName>
</protein>
<organism evidence="2 3">
    <name type="scientific">Nocardia terpenica</name>
    <dbReference type="NCBI Taxonomy" id="455432"/>
    <lineage>
        <taxon>Bacteria</taxon>
        <taxon>Bacillati</taxon>
        <taxon>Actinomycetota</taxon>
        <taxon>Actinomycetes</taxon>
        <taxon>Mycobacteriales</taxon>
        <taxon>Nocardiaceae</taxon>
        <taxon>Nocardia</taxon>
    </lineage>
</organism>
<evidence type="ECO:0000256" key="1">
    <source>
        <dbReference type="SAM" id="MobiDB-lite"/>
    </source>
</evidence>
<dbReference type="AlphaFoldDB" id="A0A6G9Z7S4"/>